<organism evidence="2 3">
    <name type="scientific">Ambispora gerdemannii</name>
    <dbReference type="NCBI Taxonomy" id="144530"/>
    <lineage>
        <taxon>Eukaryota</taxon>
        <taxon>Fungi</taxon>
        <taxon>Fungi incertae sedis</taxon>
        <taxon>Mucoromycota</taxon>
        <taxon>Glomeromycotina</taxon>
        <taxon>Glomeromycetes</taxon>
        <taxon>Archaeosporales</taxon>
        <taxon>Ambisporaceae</taxon>
        <taxon>Ambispora</taxon>
    </lineage>
</organism>
<name>A0A9N8WMM2_9GLOM</name>
<evidence type="ECO:0000313" key="3">
    <source>
        <dbReference type="Proteomes" id="UP000789831"/>
    </source>
</evidence>
<protein>
    <submittedName>
        <fullName evidence="2">5684_t:CDS:1</fullName>
    </submittedName>
</protein>
<proteinExistence type="predicted"/>
<dbReference type="Proteomes" id="UP000789831">
    <property type="component" value="Unassembled WGS sequence"/>
</dbReference>
<keyword evidence="3" id="KW-1185">Reference proteome</keyword>
<reference evidence="2" key="1">
    <citation type="submission" date="2021-06" db="EMBL/GenBank/DDBJ databases">
        <authorList>
            <person name="Kallberg Y."/>
            <person name="Tangrot J."/>
            <person name="Rosling A."/>
        </authorList>
    </citation>
    <scope>NUCLEOTIDE SEQUENCE</scope>
    <source>
        <strain evidence="2">MT106</strain>
    </source>
</reference>
<sequence length="313" mass="35918">MYLYVRQTYINDFLKFALNFSGLGKALIAVVGPLTPTGEISCLAKGYTTGFFNCTFRLTLSAFLIWRMRNITNRPMDFHIGVGLWMLSAVLQFTRAFMTRFYSVYDSRVGYYCDAHISREAIIFQWLFVGFDFAIDVFVTIRLCQVLNKAINNAKNVTKNMRQPSKRSLFNSVKYWNFLRLFLAVFYHVMSVVQTTLYAAIDQLTITYIFTFIFLSLSYVITLDIDIVRVIEGRKPQNHHQKKNDIKGVHKVENNLTFTSDNNSRNSSNPQILNSSILATSTKVSSSQNNDDIDSDISVASLNENQNDVRIQI</sequence>
<keyword evidence="1" id="KW-0472">Membrane</keyword>
<gene>
    <name evidence="2" type="ORF">AGERDE_LOCUS3793</name>
</gene>
<dbReference type="EMBL" id="CAJVPL010000396">
    <property type="protein sequence ID" value="CAG8491833.1"/>
    <property type="molecule type" value="Genomic_DNA"/>
</dbReference>
<feature type="transmembrane region" description="Helical" evidence="1">
    <location>
        <begin position="12"/>
        <end position="34"/>
    </location>
</feature>
<evidence type="ECO:0000256" key="1">
    <source>
        <dbReference type="SAM" id="Phobius"/>
    </source>
</evidence>
<feature type="transmembrane region" description="Helical" evidence="1">
    <location>
        <begin position="46"/>
        <end position="66"/>
    </location>
</feature>
<evidence type="ECO:0000313" key="2">
    <source>
        <dbReference type="EMBL" id="CAG8491833.1"/>
    </source>
</evidence>
<keyword evidence="1" id="KW-1133">Transmembrane helix</keyword>
<comment type="caution">
    <text evidence="2">The sequence shown here is derived from an EMBL/GenBank/DDBJ whole genome shotgun (WGS) entry which is preliminary data.</text>
</comment>
<accession>A0A9N8WMM2</accession>
<feature type="transmembrane region" description="Helical" evidence="1">
    <location>
        <begin position="78"/>
        <end position="102"/>
    </location>
</feature>
<feature type="transmembrane region" description="Helical" evidence="1">
    <location>
        <begin position="122"/>
        <end position="141"/>
    </location>
</feature>
<dbReference type="AlphaFoldDB" id="A0A9N8WMM2"/>
<dbReference type="OrthoDB" id="2416917at2759"/>
<keyword evidence="1" id="KW-0812">Transmembrane</keyword>
<feature type="transmembrane region" description="Helical" evidence="1">
    <location>
        <begin position="178"/>
        <end position="200"/>
    </location>
</feature>
<feature type="transmembrane region" description="Helical" evidence="1">
    <location>
        <begin position="206"/>
        <end position="225"/>
    </location>
</feature>